<dbReference type="Pfam" id="PF25876">
    <property type="entry name" value="HH_MFP_RND"/>
    <property type="match status" value="1"/>
</dbReference>
<dbReference type="NCBIfam" id="TIGR01730">
    <property type="entry name" value="RND_mfp"/>
    <property type="match status" value="1"/>
</dbReference>
<dbReference type="Pfam" id="PF25944">
    <property type="entry name" value="Beta-barrel_RND"/>
    <property type="match status" value="1"/>
</dbReference>
<accession>A0A1M4URE5</accession>
<dbReference type="RefSeq" id="WP_073227330.1">
    <property type="nucleotide sequence ID" value="NZ_FQUQ01000001.1"/>
</dbReference>
<evidence type="ECO:0000256" key="1">
    <source>
        <dbReference type="ARBA" id="ARBA00004196"/>
    </source>
</evidence>
<evidence type="ECO:0000259" key="4">
    <source>
        <dbReference type="Pfam" id="PF25876"/>
    </source>
</evidence>
<dbReference type="Gene3D" id="1.10.287.470">
    <property type="entry name" value="Helix hairpin bin"/>
    <property type="match status" value="1"/>
</dbReference>
<dbReference type="InterPro" id="IPR006143">
    <property type="entry name" value="RND_pump_MFP"/>
</dbReference>
<comment type="subcellular location">
    <subcellularLocation>
        <location evidence="1">Cell envelope</location>
    </subcellularLocation>
</comment>
<evidence type="ECO:0000256" key="3">
    <source>
        <dbReference type="SAM" id="Coils"/>
    </source>
</evidence>
<dbReference type="GO" id="GO:0030313">
    <property type="term" value="C:cell envelope"/>
    <property type="evidence" value="ECO:0007669"/>
    <property type="project" value="UniProtKB-SubCell"/>
</dbReference>
<dbReference type="GO" id="GO:0046677">
    <property type="term" value="P:response to antibiotic"/>
    <property type="evidence" value="ECO:0007669"/>
    <property type="project" value="TreeGrafter"/>
</dbReference>
<gene>
    <name evidence="8" type="ORF">SAMN04488522_101656</name>
</gene>
<evidence type="ECO:0000313" key="8">
    <source>
        <dbReference type="EMBL" id="SHE59217.1"/>
    </source>
</evidence>
<dbReference type="GO" id="GO:0022857">
    <property type="term" value="F:transmembrane transporter activity"/>
    <property type="evidence" value="ECO:0007669"/>
    <property type="project" value="InterPro"/>
</dbReference>
<evidence type="ECO:0000256" key="2">
    <source>
        <dbReference type="ARBA" id="ARBA00009477"/>
    </source>
</evidence>
<evidence type="ECO:0000313" key="9">
    <source>
        <dbReference type="Proteomes" id="UP000184287"/>
    </source>
</evidence>
<dbReference type="SUPFAM" id="SSF111369">
    <property type="entry name" value="HlyD-like secretion proteins"/>
    <property type="match status" value="1"/>
</dbReference>
<proteinExistence type="inferred from homology"/>
<reference evidence="9" key="1">
    <citation type="submission" date="2016-11" db="EMBL/GenBank/DDBJ databases">
        <authorList>
            <person name="Varghese N."/>
            <person name="Submissions S."/>
        </authorList>
    </citation>
    <scope>NUCLEOTIDE SEQUENCE [LARGE SCALE GENOMIC DNA]</scope>
    <source>
        <strain evidence="9">DSM 16990</strain>
    </source>
</reference>
<feature type="domain" description="Multidrug resistance protein MdtA-like alpha-helical hairpin" evidence="4">
    <location>
        <begin position="97"/>
        <end position="166"/>
    </location>
</feature>
<feature type="domain" description="Multidrug resistance protein MdtA-like C-terminal permuted SH3" evidence="7">
    <location>
        <begin position="296"/>
        <end position="355"/>
    </location>
</feature>
<dbReference type="PANTHER" id="PTHR30158">
    <property type="entry name" value="ACRA/E-RELATED COMPONENT OF DRUG EFFLUX TRANSPORTER"/>
    <property type="match status" value="1"/>
</dbReference>
<dbReference type="InterPro" id="IPR058625">
    <property type="entry name" value="MdtA-like_BSH"/>
</dbReference>
<dbReference type="AlphaFoldDB" id="A0A1M4URE5"/>
<keyword evidence="9" id="KW-1185">Reference proteome</keyword>
<dbReference type="InterPro" id="IPR058624">
    <property type="entry name" value="MdtA-like_HH"/>
</dbReference>
<evidence type="ECO:0000259" key="6">
    <source>
        <dbReference type="Pfam" id="PF25944"/>
    </source>
</evidence>
<dbReference type="PANTHER" id="PTHR30158:SF23">
    <property type="entry name" value="MULTIDRUG RESISTANCE PROTEIN MEXA"/>
    <property type="match status" value="1"/>
</dbReference>
<evidence type="ECO:0000259" key="7">
    <source>
        <dbReference type="Pfam" id="PF25967"/>
    </source>
</evidence>
<evidence type="ECO:0000259" key="5">
    <source>
        <dbReference type="Pfam" id="PF25917"/>
    </source>
</evidence>
<feature type="coiled-coil region" evidence="3">
    <location>
        <begin position="97"/>
        <end position="162"/>
    </location>
</feature>
<organism evidence="8 9">
    <name type="scientific">Pedobacter caeni</name>
    <dbReference type="NCBI Taxonomy" id="288992"/>
    <lineage>
        <taxon>Bacteria</taxon>
        <taxon>Pseudomonadati</taxon>
        <taxon>Bacteroidota</taxon>
        <taxon>Sphingobacteriia</taxon>
        <taxon>Sphingobacteriales</taxon>
        <taxon>Sphingobacteriaceae</taxon>
        <taxon>Pedobacter</taxon>
    </lineage>
</organism>
<dbReference type="InterPro" id="IPR058626">
    <property type="entry name" value="MdtA-like_b-barrel"/>
</dbReference>
<dbReference type="Gene3D" id="2.40.420.20">
    <property type="match status" value="1"/>
</dbReference>
<dbReference type="InterPro" id="IPR058627">
    <property type="entry name" value="MdtA-like_C"/>
</dbReference>
<dbReference type="GO" id="GO:0005886">
    <property type="term" value="C:plasma membrane"/>
    <property type="evidence" value="ECO:0007669"/>
    <property type="project" value="TreeGrafter"/>
</dbReference>
<dbReference type="Pfam" id="PF25967">
    <property type="entry name" value="RND-MFP_C"/>
    <property type="match status" value="1"/>
</dbReference>
<dbReference type="Gene3D" id="2.40.50.100">
    <property type="match status" value="1"/>
</dbReference>
<sequence>MKITSLAVVTIFIAGCSSSKPQDADPSAAVALPVGIVASQSQTTFQDYPAAIRGTTNVEIRPQVNGMLDKIFVDEGSFVNAGQPIYKINDLPFRAALNNAKANRHAMESTLINARLELDKLTPLVKNNVVSDYQLKSANAAYEVARANVEQAKANVSTAQINLDYTLIKAPVSGYISRLRKKKGSLVGPNDQEPLTELSDVREVHVYFALAERDFVNFKAQYPGETLPEKLKKLPEVSLLLTDDSEYPKKGKIDMIDGQFDHNTGSITLRAVFPNTSGLLRSGNTGKIRLSLMHKDVIMVPQEATVEMQDKVFVYALTKDNKVKMKAINIIGKKGADYLIKEGVERGERFVLSGFGNLQEGAEVNPQPTK</sequence>
<feature type="domain" description="Multidrug resistance protein MdtA-like beta-barrel" evidence="6">
    <location>
        <begin position="204"/>
        <end position="291"/>
    </location>
</feature>
<dbReference type="Gene3D" id="2.40.30.170">
    <property type="match status" value="1"/>
</dbReference>
<keyword evidence="3" id="KW-0175">Coiled coil</keyword>
<dbReference type="Pfam" id="PF25917">
    <property type="entry name" value="BSH_RND"/>
    <property type="match status" value="1"/>
</dbReference>
<comment type="similarity">
    <text evidence="2">Belongs to the membrane fusion protein (MFP) (TC 8.A.1) family.</text>
</comment>
<dbReference type="Proteomes" id="UP000184287">
    <property type="component" value="Unassembled WGS sequence"/>
</dbReference>
<name>A0A1M4URE5_9SPHI</name>
<dbReference type="OrthoDB" id="9801814at2"/>
<protein>
    <submittedName>
        <fullName evidence="8">Membrane fusion protein, multidrug efflux system</fullName>
    </submittedName>
</protein>
<dbReference type="STRING" id="288992.SAMN04488522_101656"/>
<feature type="domain" description="Multidrug resistance protein MdtA-like barrel-sandwich hybrid" evidence="5">
    <location>
        <begin position="57"/>
        <end position="194"/>
    </location>
</feature>
<dbReference type="EMBL" id="FQUQ01000001">
    <property type="protein sequence ID" value="SHE59217.1"/>
    <property type="molecule type" value="Genomic_DNA"/>
</dbReference>
<dbReference type="PROSITE" id="PS51257">
    <property type="entry name" value="PROKAR_LIPOPROTEIN"/>
    <property type="match status" value="1"/>
</dbReference>